<keyword evidence="2" id="KW-0472">Membrane</keyword>
<accession>A0A812PFH8</accession>
<evidence type="ECO:0000313" key="3">
    <source>
        <dbReference type="EMBL" id="CAE7349310.1"/>
    </source>
</evidence>
<feature type="compositionally biased region" description="Basic and acidic residues" evidence="1">
    <location>
        <begin position="730"/>
        <end position="740"/>
    </location>
</feature>
<sequence length="760" mass="81789">MSLAGASLDFGCGIVQIVWNTWIGAFVDSIEWIGENIEISATVCFVVTFLGACMALGHPLPAFPAALLLMFPVLGIIIAIWFLLLAVSFVVVFLFALIVAIIVVPITLIVTLLILLVTLLVFAGLVLLAFTASWLIYLIVLLTVTLFGLGAVDGSLRASKKSRGSCGKCTEQGFVSKRVVPVLIYLAAALVANVLVLWDLGVLFVMWSSFREFSGIQLPIAHESMKKLLEAAGINLTGFFDFLASIYSIFYHLQQTIQEITKFDCFYLLSMMSASQLVAGMLALNFFQATDVKVALTHMLSHCFDQPGHALATKTLLAASEKMIELMMVAGSPTFIRMFSSPFAGCDAFIDNISGICGMVCLWFVGVPALLIAPDLMMSSLSFKSRWSPRQACAEVARRACAKDRPWRMASVMSVLIGRWGDLSLEACGLLKFRAKKREKSTDLGESQVQAYIEVSSAFISPAFQIVPCGKVLSQLMDASNVGHVWIDSDQAIPVQEATRWSRATKILAVLRFCLLQPIPFLQEASPGQVTLLWICIAVTFLEKACSAMIANPQPPTDEYEDEKLSSAISGVVSRGFHAGCRELRNIWVALATIFTLALQLAWKGIGIAALAAYRTGLAGRNALLAAGGVLGAGMIGHGMRARDAPGSADSFSADVIAEEVPPEHPVEPDVPPDHTDATKEDADALPDSSPDAMSTIFASFSALSATFQSMFGASDGDPDDGSPRSPKTGPDDVSPRSPEEEPTTYGTALDPSDEDYISI</sequence>
<dbReference type="AlphaFoldDB" id="A0A812PFH8"/>
<feature type="transmembrane region" description="Helical" evidence="2">
    <location>
        <begin position="106"/>
        <end position="128"/>
    </location>
</feature>
<feature type="transmembrane region" description="Helical" evidence="2">
    <location>
        <begin position="353"/>
        <end position="373"/>
    </location>
</feature>
<evidence type="ECO:0000256" key="2">
    <source>
        <dbReference type="SAM" id="Phobius"/>
    </source>
</evidence>
<keyword evidence="2" id="KW-0812">Transmembrane</keyword>
<gene>
    <name evidence="3" type="ORF">SNAT2548_LOCUS18363</name>
</gene>
<organism evidence="3 4">
    <name type="scientific">Symbiodinium natans</name>
    <dbReference type="NCBI Taxonomy" id="878477"/>
    <lineage>
        <taxon>Eukaryota</taxon>
        <taxon>Sar</taxon>
        <taxon>Alveolata</taxon>
        <taxon>Dinophyceae</taxon>
        <taxon>Suessiales</taxon>
        <taxon>Symbiodiniaceae</taxon>
        <taxon>Symbiodinium</taxon>
    </lineage>
</organism>
<evidence type="ECO:0000256" key="1">
    <source>
        <dbReference type="SAM" id="MobiDB-lite"/>
    </source>
</evidence>
<feature type="transmembrane region" description="Helical" evidence="2">
    <location>
        <begin position="39"/>
        <end position="60"/>
    </location>
</feature>
<proteinExistence type="predicted"/>
<feature type="transmembrane region" description="Helical" evidence="2">
    <location>
        <begin position="265"/>
        <end position="287"/>
    </location>
</feature>
<keyword evidence="4" id="KW-1185">Reference proteome</keyword>
<evidence type="ECO:0000313" key="4">
    <source>
        <dbReference type="Proteomes" id="UP000604046"/>
    </source>
</evidence>
<feature type="transmembrane region" description="Helical" evidence="2">
    <location>
        <begin position="66"/>
        <end position="99"/>
    </location>
</feature>
<keyword evidence="2" id="KW-1133">Transmembrane helix</keyword>
<comment type="caution">
    <text evidence="3">The sequence shown here is derived from an EMBL/GenBank/DDBJ whole genome shotgun (WGS) entry which is preliminary data.</text>
</comment>
<feature type="transmembrane region" description="Helical" evidence="2">
    <location>
        <begin position="182"/>
        <end position="208"/>
    </location>
</feature>
<feature type="region of interest" description="Disordered" evidence="1">
    <location>
        <begin position="711"/>
        <end position="760"/>
    </location>
</feature>
<feature type="region of interest" description="Disordered" evidence="1">
    <location>
        <begin position="661"/>
        <end position="691"/>
    </location>
</feature>
<dbReference type="EMBL" id="CAJNDS010002143">
    <property type="protein sequence ID" value="CAE7349310.1"/>
    <property type="molecule type" value="Genomic_DNA"/>
</dbReference>
<feature type="compositionally biased region" description="Basic and acidic residues" evidence="1">
    <location>
        <begin position="662"/>
        <end position="683"/>
    </location>
</feature>
<feature type="transmembrane region" description="Helical" evidence="2">
    <location>
        <begin position="134"/>
        <end position="152"/>
    </location>
</feature>
<reference evidence="3" key="1">
    <citation type="submission" date="2021-02" db="EMBL/GenBank/DDBJ databases">
        <authorList>
            <person name="Dougan E. K."/>
            <person name="Rhodes N."/>
            <person name="Thang M."/>
            <person name="Chan C."/>
        </authorList>
    </citation>
    <scope>NUCLEOTIDE SEQUENCE</scope>
</reference>
<name>A0A812PFH8_9DINO</name>
<protein>
    <submittedName>
        <fullName evidence="3">Uncharacterized protein</fullName>
    </submittedName>
</protein>
<feature type="transmembrane region" description="Helical" evidence="2">
    <location>
        <begin position="228"/>
        <end position="253"/>
    </location>
</feature>
<dbReference type="Proteomes" id="UP000604046">
    <property type="component" value="Unassembled WGS sequence"/>
</dbReference>
<feature type="transmembrane region" description="Helical" evidence="2">
    <location>
        <begin position="6"/>
        <end position="27"/>
    </location>
</feature>